<evidence type="ECO:0000313" key="3">
    <source>
        <dbReference type="EMBL" id="NJB90069.1"/>
    </source>
</evidence>
<protein>
    <submittedName>
        <fullName evidence="3">Uncharacterized protein</fullName>
    </submittedName>
</protein>
<keyword evidence="1" id="KW-0812">Transmembrane</keyword>
<organism evidence="3 4">
    <name type="scientific">Sphingopyxis italica</name>
    <dbReference type="NCBI Taxonomy" id="1129133"/>
    <lineage>
        <taxon>Bacteria</taxon>
        <taxon>Pseudomonadati</taxon>
        <taxon>Pseudomonadota</taxon>
        <taxon>Alphaproteobacteria</taxon>
        <taxon>Sphingomonadales</taxon>
        <taxon>Sphingomonadaceae</taxon>
        <taxon>Sphingopyxis</taxon>
    </lineage>
</organism>
<dbReference type="AlphaFoldDB" id="A0A7X5XRQ0"/>
<proteinExistence type="predicted"/>
<dbReference type="Proteomes" id="UP000535078">
    <property type="component" value="Unassembled WGS sequence"/>
</dbReference>
<reference evidence="3 4" key="1">
    <citation type="submission" date="2020-03" db="EMBL/GenBank/DDBJ databases">
        <title>Genomic Encyclopedia of Type Strains, Phase IV (KMG-IV): sequencing the most valuable type-strain genomes for metagenomic binning, comparative biology and taxonomic classification.</title>
        <authorList>
            <person name="Goeker M."/>
        </authorList>
    </citation>
    <scope>NUCLEOTIDE SEQUENCE [LARGE SCALE GENOMIC DNA]</scope>
    <source>
        <strain evidence="3 4">DSM 25229</strain>
    </source>
</reference>
<feature type="signal peptide" evidence="2">
    <location>
        <begin position="1"/>
        <end position="25"/>
    </location>
</feature>
<evidence type="ECO:0000256" key="1">
    <source>
        <dbReference type="SAM" id="Phobius"/>
    </source>
</evidence>
<comment type="caution">
    <text evidence="3">The sequence shown here is derived from an EMBL/GenBank/DDBJ whole genome shotgun (WGS) entry which is preliminary data.</text>
</comment>
<keyword evidence="4" id="KW-1185">Reference proteome</keyword>
<sequence>MSIFKKTAISFAALSVVAAPVAASAASSAPRAASATAGANELEGNSSWIIGLVGLLVGVGAIILVADKDDDSPVSP</sequence>
<accession>A0A7X5XRQ0</accession>
<gene>
    <name evidence="3" type="ORF">GGR90_002244</name>
</gene>
<name>A0A7X5XRQ0_9SPHN</name>
<feature type="transmembrane region" description="Helical" evidence="1">
    <location>
        <begin position="47"/>
        <end position="66"/>
    </location>
</feature>
<keyword evidence="1" id="KW-0472">Membrane</keyword>
<keyword evidence="2" id="KW-0732">Signal</keyword>
<dbReference type="EMBL" id="JAATIT010000002">
    <property type="protein sequence ID" value="NJB90069.1"/>
    <property type="molecule type" value="Genomic_DNA"/>
</dbReference>
<evidence type="ECO:0000313" key="4">
    <source>
        <dbReference type="Proteomes" id="UP000535078"/>
    </source>
</evidence>
<keyword evidence="1" id="KW-1133">Transmembrane helix</keyword>
<evidence type="ECO:0000256" key="2">
    <source>
        <dbReference type="SAM" id="SignalP"/>
    </source>
</evidence>
<dbReference type="RefSeq" id="WP_167921501.1">
    <property type="nucleotide sequence ID" value="NZ_JAATIT010000002.1"/>
</dbReference>
<feature type="chain" id="PRO_5031403060" evidence="2">
    <location>
        <begin position="26"/>
        <end position="76"/>
    </location>
</feature>